<name>A0A0P8YH00_9CLOT</name>
<keyword evidence="1" id="KW-0812">Transmembrane</keyword>
<keyword evidence="3" id="KW-1185">Reference proteome</keyword>
<gene>
    <name evidence="2" type="ORF">OXPF_00120</name>
</gene>
<dbReference type="EMBL" id="LKET01000003">
    <property type="protein sequence ID" value="KPU46370.1"/>
    <property type="molecule type" value="Genomic_DNA"/>
</dbReference>
<dbReference type="RefSeq" id="WP_054873181.1">
    <property type="nucleotide sequence ID" value="NZ_LKET01000003.1"/>
</dbReference>
<keyword evidence="1" id="KW-0472">Membrane</keyword>
<reference evidence="2 3" key="1">
    <citation type="submission" date="2015-09" db="EMBL/GenBank/DDBJ databases">
        <title>Genome sequence of Oxobacter pfennigii DSM 3222.</title>
        <authorList>
            <person name="Poehlein A."/>
            <person name="Bengelsdorf F.R."/>
            <person name="Schiel-Bengelsdorf B."/>
            <person name="Duerre P."/>
            <person name="Daniel R."/>
        </authorList>
    </citation>
    <scope>NUCLEOTIDE SEQUENCE [LARGE SCALE GENOMIC DNA]</scope>
    <source>
        <strain evidence="2 3">DSM 3222</strain>
    </source>
</reference>
<accession>A0A0P8YH00</accession>
<comment type="caution">
    <text evidence="2">The sequence shown here is derived from an EMBL/GenBank/DDBJ whole genome shotgun (WGS) entry which is preliminary data.</text>
</comment>
<proteinExistence type="predicted"/>
<dbReference type="Proteomes" id="UP000050326">
    <property type="component" value="Unassembled WGS sequence"/>
</dbReference>
<evidence type="ECO:0000256" key="1">
    <source>
        <dbReference type="SAM" id="Phobius"/>
    </source>
</evidence>
<dbReference type="AlphaFoldDB" id="A0A0P8YH00"/>
<evidence type="ECO:0000313" key="2">
    <source>
        <dbReference type="EMBL" id="KPU46370.1"/>
    </source>
</evidence>
<protein>
    <submittedName>
        <fullName evidence="2">Uncharacterized protein</fullName>
    </submittedName>
</protein>
<sequence>MIKYIKDKMQSDISLVIFITFLIVFGIWIYITYTEPMEVNYKYYGIKYKAGNPQISEPIAIEISGKYKKGSDIWY</sequence>
<keyword evidence="1" id="KW-1133">Transmembrane helix</keyword>
<feature type="transmembrane region" description="Helical" evidence="1">
    <location>
        <begin position="12"/>
        <end position="31"/>
    </location>
</feature>
<evidence type="ECO:0000313" key="3">
    <source>
        <dbReference type="Proteomes" id="UP000050326"/>
    </source>
</evidence>
<dbReference type="STRING" id="36849.OXPF_00120"/>
<organism evidence="2 3">
    <name type="scientific">Oxobacter pfennigii</name>
    <dbReference type="NCBI Taxonomy" id="36849"/>
    <lineage>
        <taxon>Bacteria</taxon>
        <taxon>Bacillati</taxon>
        <taxon>Bacillota</taxon>
        <taxon>Clostridia</taxon>
        <taxon>Eubacteriales</taxon>
        <taxon>Clostridiaceae</taxon>
        <taxon>Oxobacter</taxon>
    </lineage>
</organism>